<dbReference type="PANTHER" id="PTHR30537">
    <property type="entry name" value="HTH-TYPE TRANSCRIPTIONAL REGULATOR"/>
    <property type="match status" value="1"/>
</dbReference>
<dbReference type="GO" id="GO:0043565">
    <property type="term" value="F:sequence-specific DNA binding"/>
    <property type="evidence" value="ECO:0007669"/>
    <property type="project" value="TreeGrafter"/>
</dbReference>
<dbReference type="InterPro" id="IPR036390">
    <property type="entry name" value="WH_DNA-bd_sf"/>
</dbReference>
<evidence type="ECO:0000259" key="5">
    <source>
        <dbReference type="PROSITE" id="PS50931"/>
    </source>
</evidence>
<dbReference type="Gene3D" id="3.40.190.290">
    <property type="match status" value="1"/>
</dbReference>
<evidence type="ECO:0000313" key="6">
    <source>
        <dbReference type="EMBL" id="URF07867.1"/>
    </source>
</evidence>
<dbReference type="SUPFAM" id="SSF46785">
    <property type="entry name" value="Winged helix' DNA-binding domain"/>
    <property type="match status" value="1"/>
</dbReference>
<dbReference type="CDD" id="cd08422">
    <property type="entry name" value="PBP2_CrgA_like"/>
    <property type="match status" value="1"/>
</dbReference>
<dbReference type="RefSeq" id="WP_211942827.1">
    <property type="nucleotide sequence ID" value="NZ_CAJPVH010000004.1"/>
</dbReference>
<keyword evidence="3" id="KW-0238">DNA-binding</keyword>
<evidence type="ECO:0000313" key="7">
    <source>
        <dbReference type="Proteomes" id="UP001056132"/>
    </source>
</evidence>
<proteinExistence type="inferred from homology"/>
<dbReference type="InterPro" id="IPR058163">
    <property type="entry name" value="LysR-type_TF_proteobact-type"/>
</dbReference>
<dbReference type="FunFam" id="1.10.10.10:FF:000001">
    <property type="entry name" value="LysR family transcriptional regulator"/>
    <property type="match status" value="1"/>
</dbReference>
<dbReference type="GO" id="GO:0006351">
    <property type="term" value="P:DNA-templated transcription"/>
    <property type="evidence" value="ECO:0007669"/>
    <property type="project" value="TreeGrafter"/>
</dbReference>
<dbReference type="Proteomes" id="UP001056132">
    <property type="component" value="Chromosome 2"/>
</dbReference>
<accession>A0AAE9I8A0</accession>
<dbReference type="InterPro" id="IPR000847">
    <property type="entry name" value="LysR_HTH_N"/>
</dbReference>
<reference evidence="6" key="1">
    <citation type="journal article" date="2022" name="Microbiol. Resour. Announc.">
        <title>Genome Sequence of Cupriavidus campinensis Strain G5, a Member of a Bacterial Consortium Capable of Polyethylene Degradation.</title>
        <authorList>
            <person name="Schneider B."/>
            <person name="Pfeiffer F."/>
            <person name="Dyall-Smith M."/>
            <person name="Kunte H.J."/>
        </authorList>
    </citation>
    <scope>NUCLEOTIDE SEQUENCE</scope>
    <source>
        <strain evidence="6">G5</strain>
    </source>
</reference>
<protein>
    <submittedName>
        <fullName evidence="6">LysR substrate-binding domain-containing protein</fullName>
    </submittedName>
</protein>
<dbReference type="PANTHER" id="PTHR30537:SF66">
    <property type="entry name" value="IRON-REGULATED VIRULENCE REGULATORY PROTEIN IRGB"/>
    <property type="match status" value="1"/>
</dbReference>
<dbReference type="Pfam" id="PF00126">
    <property type="entry name" value="HTH_1"/>
    <property type="match status" value="1"/>
</dbReference>
<dbReference type="AlphaFoldDB" id="A0AAE9I8A0"/>
<name>A0AAE9I8A0_9BURK</name>
<keyword evidence="4" id="KW-0804">Transcription</keyword>
<dbReference type="EMBL" id="CP097331">
    <property type="protein sequence ID" value="URF07867.1"/>
    <property type="molecule type" value="Genomic_DNA"/>
</dbReference>
<gene>
    <name evidence="6" type="ORF">M5D45_22150</name>
</gene>
<dbReference type="KEGG" id="ccam:M5D45_22150"/>
<dbReference type="InterPro" id="IPR036388">
    <property type="entry name" value="WH-like_DNA-bd_sf"/>
</dbReference>
<evidence type="ECO:0000256" key="4">
    <source>
        <dbReference type="ARBA" id="ARBA00023163"/>
    </source>
</evidence>
<dbReference type="PROSITE" id="PS50931">
    <property type="entry name" value="HTH_LYSR"/>
    <property type="match status" value="1"/>
</dbReference>
<evidence type="ECO:0000256" key="1">
    <source>
        <dbReference type="ARBA" id="ARBA00009437"/>
    </source>
</evidence>
<evidence type="ECO:0000256" key="3">
    <source>
        <dbReference type="ARBA" id="ARBA00023125"/>
    </source>
</evidence>
<sequence length="313" mass="34752">MEFIRFAENLAVFVDVAREGSFSAVARRRGQVASSVSRQIDVLEREMGVALFTRSTRALVCTEAGDLLYQRAARILQELNETRDAVTALEQGVSGRLRVACLPAFARRHVVPHLGSLYAQYPDLTVELELTERVVDPVLERFDVVVRVGQQADSSLIAQRVASQRYVICATPDYLRAHGRPVHADELSRHRLIDRGHSTSMRGWRELLESTHAAQALFAVECDDCDARRLSVLQGLGIALMPDWSVGEDIGAGRLEELLLDGLRPQAQGGIYLLRAQPRASAKLRAFTSHLNQCIGAPPSWQLAMTRTETCPR</sequence>
<dbReference type="InterPro" id="IPR005119">
    <property type="entry name" value="LysR_subst-bd"/>
</dbReference>
<organism evidence="6 7">
    <name type="scientific">Cupriavidus campinensis</name>
    <dbReference type="NCBI Taxonomy" id="151783"/>
    <lineage>
        <taxon>Bacteria</taxon>
        <taxon>Pseudomonadati</taxon>
        <taxon>Pseudomonadota</taxon>
        <taxon>Betaproteobacteria</taxon>
        <taxon>Burkholderiales</taxon>
        <taxon>Burkholderiaceae</taxon>
        <taxon>Cupriavidus</taxon>
    </lineage>
</organism>
<reference evidence="6" key="2">
    <citation type="submission" date="2022-05" db="EMBL/GenBank/DDBJ databases">
        <authorList>
            <person name="Kunte H.-J."/>
        </authorList>
    </citation>
    <scope>NUCLEOTIDE SEQUENCE</scope>
    <source>
        <strain evidence="6">G5</strain>
    </source>
</reference>
<dbReference type="Pfam" id="PF03466">
    <property type="entry name" value="LysR_substrate"/>
    <property type="match status" value="1"/>
</dbReference>
<evidence type="ECO:0000256" key="2">
    <source>
        <dbReference type="ARBA" id="ARBA00023015"/>
    </source>
</evidence>
<keyword evidence="2" id="KW-0805">Transcription regulation</keyword>
<dbReference type="Gene3D" id="1.10.10.10">
    <property type="entry name" value="Winged helix-like DNA-binding domain superfamily/Winged helix DNA-binding domain"/>
    <property type="match status" value="1"/>
</dbReference>
<dbReference type="GO" id="GO:0003700">
    <property type="term" value="F:DNA-binding transcription factor activity"/>
    <property type="evidence" value="ECO:0007669"/>
    <property type="project" value="InterPro"/>
</dbReference>
<comment type="similarity">
    <text evidence="1">Belongs to the LysR transcriptional regulatory family.</text>
</comment>
<feature type="domain" description="HTH lysR-type" evidence="5">
    <location>
        <begin position="10"/>
        <end position="62"/>
    </location>
</feature>
<dbReference type="SUPFAM" id="SSF53850">
    <property type="entry name" value="Periplasmic binding protein-like II"/>
    <property type="match status" value="1"/>
</dbReference>